<sequence length="463" mass="51648">MSTSFFQDMLGEIAERGRSLLERSAVVPAISRVGWRSPAKGASIDELSRALLSGRGEASGVAIARQVLDLYAALSPEERTAFFRLLARDFAPSPERLRAAWAQYDADPSPAHLQALLRAVEPPRQELFRRLNLAPGGTRALVAMREKLLEEVGREEEFASVADDLEHLFHSWFNRGFLMMQRITWSTPADILERIIRYEAVHTIHGWDELRRRVQPPDRRCYAFFHPSLVDEPLIFVEVALTREIPHSIQEVLADGREPLAPERATTAVFYSISNCQPGLRGISFGNFLIKQVVEDLCRDIPSLKTFVTLSPIPGFGRWLSRVAEDPEGAGFPGFDRGRLAGLDEPDWHLDPVRTAELKPVMLGLAAAYFLRMKNGKGQPLDPVARFHLGNGARLERINWLGDTSPKGMREGAGLMVNYLYDLGTIEAHHEAYANQGVVAASGPVQRQLRDFEAGLLEGRVAV</sequence>
<dbReference type="PANTHER" id="PTHR28641:SF1">
    <property type="entry name" value="MALONYL-COA DECARBOXYLASE, MITOCHONDRIAL"/>
    <property type="match status" value="1"/>
</dbReference>
<dbReference type="PANTHER" id="PTHR28641">
    <property type="match status" value="1"/>
</dbReference>
<dbReference type="InterPro" id="IPR038351">
    <property type="entry name" value="MCD_N_sf"/>
</dbReference>
<evidence type="ECO:0000313" key="4">
    <source>
        <dbReference type="Proteomes" id="UP000564885"/>
    </source>
</evidence>
<dbReference type="GO" id="GO:0006633">
    <property type="term" value="P:fatty acid biosynthetic process"/>
    <property type="evidence" value="ECO:0007669"/>
    <property type="project" value="InterPro"/>
</dbReference>
<dbReference type="InterPro" id="IPR038917">
    <property type="entry name" value="Malonyl_CoA_deC"/>
</dbReference>
<evidence type="ECO:0000313" key="3">
    <source>
        <dbReference type="EMBL" id="NNM74826.1"/>
    </source>
</evidence>
<dbReference type="AlphaFoldDB" id="A0A849I4R4"/>
<dbReference type="Gene3D" id="3.40.630.150">
    <property type="entry name" value="Malonyl-CoA decarboxylase, catalytic domain"/>
    <property type="match status" value="1"/>
</dbReference>
<reference evidence="3 4" key="1">
    <citation type="submission" date="2020-04" db="EMBL/GenBank/DDBJ databases">
        <title>Enterovirga sp. isolate from soil.</title>
        <authorList>
            <person name="Chea S."/>
            <person name="Kim D.-U."/>
        </authorList>
    </citation>
    <scope>NUCLEOTIDE SEQUENCE [LARGE SCALE GENOMIC DNA]</scope>
    <source>
        <strain evidence="3 4">DB1703</strain>
    </source>
</reference>
<evidence type="ECO:0000259" key="1">
    <source>
        <dbReference type="Pfam" id="PF05292"/>
    </source>
</evidence>
<protein>
    <submittedName>
        <fullName evidence="3">Malonyl-CoA decarboxylase</fullName>
    </submittedName>
</protein>
<feature type="domain" description="Malonyl-CoA decarboxylase N-terminal" evidence="2">
    <location>
        <begin position="90"/>
        <end position="173"/>
    </location>
</feature>
<gene>
    <name evidence="3" type="ORF">HJG44_20915</name>
</gene>
<dbReference type="RefSeq" id="WP_171220270.1">
    <property type="nucleotide sequence ID" value="NZ_JABEPP010000006.1"/>
</dbReference>
<dbReference type="InterPro" id="IPR042303">
    <property type="entry name" value="Malonyl_CoA_deC_C_sf"/>
</dbReference>
<name>A0A849I4R4_9HYPH</name>
<comment type="caution">
    <text evidence="3">The sequence shown here is derived from an EMBL/GenBank/DDBJ whole genome shotgun (WGS) entry which is preliminary data.</text>
</comment>
<dbReference type="Gene3D" id="1.20.140.90">
    <property type="entry name" value="Malonyl-CoA decarboxylase, oligemerization domain"/>
    <property type="match status" value="1"/>
</dbReference>
<organism evidence="3 4">
    <name type="scientific">Enterovirga aerilata</name>
    <dbReference type="NCBI Taxonomy" id="2730920"/>
    <lineage>
        <taxon>Bacteria</taxon>
        <taxon>Pseudomonadati</taxon>
        <taxon>Pseudomonadota</taxon>
        <taxon>Alphaproteobacteria</taxon>
        <taxon>Hyphomicrobiales</taxon>
        <taxon>Methylobacteriaceae</taxon>
        <taxon>Enterovirga</taxon>
    </lineage>
</organism>
<dbReference type="EMBL" id="JABEPP010000006">
    <property type="protein sequence ID" value="NNM74826.1"/>
    <property type="molecule type" value="Genomic_DNA"/>
</dbReference>
<proteinExistence type="predicted"/>
<evidence type="ECO:0000259" key="2">
    <source>
        <dbReference type="Pfam" id="PF17408"/>
    </source>
</evidence>
<dbReference type="GO" id="GO:0050080">
    <property type="term" value="F:malonyl-CoA decarboxylase activity"/>
    <property type="evidence" value="ECO:0007669"/>
    <property type="project" value="InterPro"/>
</dbReference>
<dbReference type="Pfam" id="PF05292">
    <property type="entry name" value="MCD"/>
    <property type="match status" value="1"/>
</dbReference>
<dbReference type="InterPro" id="IPR035372">
    <property type="entry name" value="MCD_N"/>
</dbReference>
<feature type="domain" description="Malonyl-CoA decarboxylase C-terminal" evidence="1">
    <location>
        <begin position="176"/>
        <end position="422"/>
    </location>
</feature>
<dbReference type="InterPro" id="IPR007956">
    <property type="entry name" value="Malonyl_CoA_deC_C"/>
</dbReference>
<dbReference type="Pfam" id="PF17408">
    <property type="entry name" value="MCD_N"/>
    <property type="match status" value="1"/>
</dbReference>
<keyword evidence="4" id="KW-1185">Reference proteome</keyword>
<accession>A0A849I4R4</accession>
<dbReference type="Proteomes" id="UP000564885">
    <property type="component" value="Unassembled WGS sequence"/>
</dbReference>